<sequence>MRFLGNKLKKPTSDELKIGIAVALVAGAINSFLYLGEDEAGVKLIIAMSGIITGTLLSLFISLRKSFLPALLFVFCVSLSVMILAGKYLSS</sequence>
<dbReference type="EMBL" id="JAOTLW010000013">
    <property type="protein sequence ID" value="MDI5832588.1"/>
    <property type="molecule type" value="Genomic_DNA"/>
</dbReference>
<evidence type="ECO:0000313" key="3">
    <source>
        <dbReference type="Proteomes" id="UP001159075"/>
    </source>
</evidence>
<keyword evidence="1" id="KW-0472">Membrane</keyword>
<keyword evidence="1" id="KW-0812">Transmembrane</keyword>
<keyword evidence="3" id="KW-1185">Reference proteome</keyword>
<protein>
    <submittedName>
        <fullName evidence="2">Uncharacterized protein</fullName>
    </submittedName>
</protein>
<evidence type="ECO:0000256" key="1">
    <source>
        <dbReference type="SAM" id="Phobius"/>
    </source>
</evidence>
<comment type="caution">
    <text evidence="2">The sequence shown here is derived from an EMBL/GenBank/DDBJ whole genome shotgun (WGS) entry which is preliminary data.</text>
</comment>
<feature type="transmembrane region" description="Helical" evidence="1">
    <location>
        <begin position="70"/>
        <end position="89"/>
    </location>
</feature>
<gene>
    <name evidence="2" type="ORF">ODY93_13495</name>
</gene>
<keyword evidence="1" id="KW-1133">Transmembrane helix</keyword>
<reference evidence="2 3" key="1">
    <citation type="submission" date="2022-09" db="EMBL/GenBank/DDBJ databases">
        <title>The outer-membrane cytochrome OmcA is essential for infection of Shewanella oneidensis by a zebrafish-associated bacteriophage.</title>
        <authorList>
            <person name="Grenfell A.W."/>
            <person name="Intile P."/>
            <person name="Mcfarlane J."/>
            <person name="Leung D."/>
            <person name="Abdalla K."/>
            <person name="Wold M."/>
            <person name="Kees E."/>
            <person name="Gralnick J."/>
        </authorList>
    </citation>
    <scope>NUCLEOTIDE SEQUENCE [LARGE SCALE GENOMIC DNA]</scope>
    <source>
        <strain evidence="2 3">NF-5</strain>
    </source>
</reference>
<organism evidence="2 3">
    <name type="scientific">Shewanella xiamenensis</name>
    <dbReference type="NCBI Taxonomy" id="332186"/>
    <lineage>
        <taxon>Bacteria</taxon>
        <taxon>Pseudomonadati</taxon>
        <taxon>Pseudomonadota</taxon>
        <taxon>Gammaproteobacteria</taxon>
        <taxon>Alteromonadales</taxon>
        <taxon>Shewanellaceae</taxon>
        <taxon>Shewanella</taxon>
    </lineage>
</organism>
<name>A0ABT6UDP5_9GAMM</name>
<dbReference type="Proteomes" id="UP001159075">
    <property type="component" value="Unassembled WGS sequence"/>
</dbReference>
<evidence type="ECO:0000313" key="2">
    <source>
        <dbReference type="EMBL" id="MDI5832588.1"/>
    </source>
</evidence>
<feature type="transmembrane region" description="Helical" evidence="1">
    <location>
        <begin position="16"/>
        <end position="35"/>
    </location>
</feature>
<dbReference type="RefSeq" id="WP_282679558.1">
    <property type="nucleotide sequence ID" value="NZ_CP106875.1"/>
</dbReference>
<feature type="transmembrane region" description="Helical" evidence="1">
    <location>
        <begin position="41"/>
        <end position="63"/>
    </location>
</feature>
<proteinExistence type="predicted"/>
<accession>A0ABT6UDP5</accession>